<evidence type="ECO:0008006" key="4">
    <source>
        <dbReference type="Google" id="ProtNLM"/>
    </source>
</evidence>
<feature type="transmembrane region" description="Helical" evidence="1">
    <location>
        <begin position="35"/>
        <end position="51"/>
    </location>
</feature>
<proteinExistence type="predicted"/>
<dbReference type="InterPro" id="IPR035168">
    <property type="entry name" value="DUF5317"/>
</dbReference>
<gene>
    <name evidence="2" type="ORF">SAMN05216192_105167</name>
</gene>
<evidence type="ECO:0000256" key="1">
    <source>
        <dbReference type="SAM" id="Phobius"/>
    </source>
</evidence>
<accession>A0A1G8KJ48</accession>
<keyword evidence="1" id="KW-0472">Membrane</keyword>
<keyword evidence="3" id="KW-1185">Reference proteome</keyword>
<feature type="transmembrane region" description="Helical" evidence="1">
    <location>
        <begin position="85"/>
        <end position="104"/>
    </location>
</feature>
<name>A0A1G8KJ48_9BACL</name>
<protein>
    <recommendedName>
        <fullName evidence="4">DUF5317 domain-containing protein</fullName>
    </recommendedName>
</protein>
<organism evidence="2 3">
    <name type="scientific">Paenibacillus typhae</name>
    <dbReference type="NCBI Taxonomy" id="1174501"/>
    <lineage>
        <taxon>Bacteria</taxon>
        <taxon>Bacillati</taxon>
        <taxon>Bacillota</taxon>
        <taxon>Bacilli</taxon>
        <taxon>Bacillales</taxon>
        <taxon>Paenibacillaceae</taxon>
        <taxon>Paenibacillus</taxon>
    </lineage>
</organism>
<sequence length="195" mass="21749">MVYDGIIIGLIVGLFRGGLKHGLVQFSNIRLKSGWIFPLLLVFQFFMFYIQERSSTVAAASGYIYIAVYVVGLIFLWLNRHNKGFWLIMIGVFLNFLVMLVNGGRMPVSYEAASVLDPIYLEMLKSGDAVTKHYLLDASTRLAFLGDIIPLSSPYPRTQAISIGDVVMNFGIFLFIVNLMTPAATTRNPQPDVQG</sequence>
<feature type="transmembrane region" description="Helical" evidence="1">
    <location>
        <begin position="160"/>
        <end position="180"/>
    </location>
</feature>
<keyword evidence="1" id="KW-0812">Transmembrane</keyword>
<dbReference type="RefSeq" id="WP_090713394.1">
    <property type="nucleotide sequence ID" value="NZ_CBCSKY010000002.1"/>
</dbReference>
<dbReference type="Pfam" id="PF17248">
    <property type="entry name" value="DUF5317"/>
    <property type="match status" value="1"/>
</dbReference>
<dbReference type="AlphaFoldDB" id="A0A1G8KJ48"/>
<dbReference type="EMBL" id="FNDX01000005">
    <property type="protein sequence ID" value="SDI43424.1"/>
    <property type="molecule type" value="Genomic_DNA"/>
</dbReference>
<dbReference type="Proteomes" id="UP000199050">
    <property type="component" value="Unassembled WGS sequence"/>
</dbReference>
<dbReference type="OrthoDB" id="37447at2"/>
<reference evidence="3" key="1">
    <citation type="submission" date="2016-10" db="EMBL/GenBank/DDBJ databases">
        <authorList>
            <person name="Varghese N."/>
            <person name="Submissions S."/>
        </authorList>
    </citation>
    <scope>NUCLEOTIDE SEQUENCE [LARGE SCALE GENOMIC DNA]</scope>
    <source>
        <strain evidence="3">CGMCC 1.11012</strain>
    </source>
</reference>
<evidence type="ECO:0000313" key="2">
    <source>
        <dbReference type="EMBL" id="SDI43424.1"/>
    </source>
</evidence>
<dbReference type="STRING" id="1174501.SAMN05216192_105167"/>
<feature type="transmembrane region" description="Helical" evidence="1">
    <location>
        <begin position="57"/>
        <end position="78"/>
    </location>
</feature>
<evidence type="ECO:0000313" key="3">
    <source>
        <dbReference type="Proteomes" id="UP000199050"/>
    </source>
</evidence>
<keyword evidence="1" id="KW-1133">Transmembrane helix</keyword>
<feature type="transmembrane region" description="Helical" evidence="1">
    <location>
        <begin position="6"/>
        <end position="23"/>
    </location>
</feature>